<evidence type="ECO:0000313" key="2">
    <source>
        <dbReference type="Proteomes" id="UP000249229"/>
    </source>
</evidence>
<dbReference type="Gene3D" id="2.130.10.10">
    <property type="entry name" value="YVTN repeat-like/Quinoprotein amine dehydrogenase"/>
    <property type="match status" value="1"/>
</dbReference>
<protein>
    <recommendedName>
        <fullName evidence="3">Glutamine cyclotransferase</fullName>
    </recommendedName>
</protein>
<accession>A0A2W5PCR6</accession>
<proteinExistence type="predicted"/>
<dbReference type="InterPro" id="IPR015943">
    <property type="entry name" value="WD40/YVTN_repeat-like_dom_sf"/>
</dbReference>
<dbReference type="Proteomes" id="UP000249229">
    <property type="component" value="Unassembled WGS sequence"/>
</dbReference>
<reference evidence="1 2" key="1">
    <citation type="submission" date="2017-08" db="EMBL/GenBank/DDBJ databases">
        <title>Infants hospitalized years apart are colonized by the same room-sourced microbial strains.</title>
        <authorList>
            <person name="Brooks B."/>
            <person name="Olm M.R."/>
            <person name="Firek B.A."/>
            <person name="Baker R."/>
            <person name="Thomas B.C."/>
            <person name="Morowitz M.J."/>
            <person name="Banfield J.F."/>
        </authorList>
    </citation>
    <scope>NUCLEOTIDE SEQUENCE [LARGE SCALE GENOMIC DNA]</scope>
    <source>
        <strain evidence="1">S2_005_001_R1_22</strain>
    </source>
</reference>
<evidence type="ECO:0008006" key="3">
    <source>
        <dbReference type="Google" id="ProtNLM"/>
    </source>
</evidence>
<evidence type="ECO:0000313" key="1">
    <source>
        <dbReference type="EMBL" id="PZQ62844.1"/>
    </source>
</evidence>
<dbReference type="AlphaFoldDB" id="A0A2W5PCR6"/>
<dbReference type="SUPFAM" id="SSF50998">
    <property type="entry name" value="Quinoprotein alcohol dehydrogenase-like"/>
    <property type="match status" value="1"/>
</dbReference>
<name>A0A2W5PCR6_9SPHN</name>
<organism evidence="1 2">
    <name type="scientific">Sphingomonas taxi</name>
    <dbReference type="NCBI Taxonomy" id="1549858"/>
    <lineage>
        <taxon>Bacteria</taxon>
        <taxon>Pseudomonadati</taxon>
        <taxon>Pseudomonadota</taxon>
        <taxon>Alphaproteobacteria</taxon>
        <taxon>Sphingomonadales</taxon>
        <taxon>Sphingomonadaceae</taxon>
        <taxon>Sphingomonas</taxon>
    </lineage>
</organism>
<gene>
    <name evidence="1" type="ORF">DI544_01205</name>
</gene>
<sequence length="270" mass="29627">MIRHAVRSALTMILLLLAGLAISAARDPLDGRIEHTHLLGALDLGGELFHVQGLAIEGAHVWVTSVDRATRRGYLHEFDRATGRFLRRVELTDGPRYHPGGISAGGGMIWVPVAEMRPDSSATIVALDQHTLRVRRRIRIADHLGCVAVLGRTLVAGNWDSRALYILDIDDPASLRVVPNPSRTRYQDMKFVDGQLVAGGPVSWWRGSVDWIDWPSLTLRRSLRAGAIGPIAPFGRGGALTGEGRAIDGRDLYVVPEDGPSRLFRFRLDA</sequence>
<dbReference type="InterPro" id="IPR011047">
    <property type="entry name" value="Quinoprotein_ADH-like_sf"/>
</dbReference>
<dbReference type="InterPro" id="IPR046312">
    <property type="entry name" value="DUF6454"/>
</dbReference>
<dbReference type="EMBL" id="QFQI01000001">
    <property type="protein sequence ID" value="PZQ62844.1"/>
    <property type="molecule type" value="Genomic_DNA"/>
</dbReference>
<comment type="caution">
    <text evidence="1">The sequence shown here is derived from an EMBL/GenBank/DDBJ whole genome shotgun (WGS) entry which is preliminary data.</text>
</comment>
<dbReference type="Pfam" id="PF20055">
    <property type="entry name" value="DUF6454"/>
    <property type="match status" value="1"/>
</dbReference>